<dbReference type="Proteomes" id="UP000274756">
    <property type="component" value="Unassembled WGS sequence"/>
</dbReference>
<dbReference type="InterPro" id="IPR052797">
    <property type="entry name" value="RegFact_GeneExpr_CellDeath"/>
</dbReference>
<evidence type="ECO:0000313" key="3">
    <source>
        <dbReference type="EMBL" id="VDN51107.1"/>
    </source>
</evidence>
<sequence length="1462" mass="166791">MDEPEDVRYCDDEVENTSNSLLVSGVLEPDVLSDGRYRCMYCDKILKNKITYNSHRYRRHHIVVRSSVKCPIADCDECVTTIVTLCEHMHEAHQFQLRPVEKDFASEAEFQLGFQEWYKELAYSENCEFVQQTARDAFPDKSTKLILRCNRSGIAKRRRRGYLRAGALKGSCKIGSTCPAYLRIRTYADDKIKATGQLNHFGHEIDLHILQLPDEIRNELQHLLLTGLREEKSLLGSKIFQSANEVEMELLSSSFENGQARSLFGCAEPNESKLFFEKGRRKGNAMKQLLDTADELQNYQIYCPECDISCLYSCFELCDHMAQSHKRPSIVRRVRCIKENLFKDWQMSNDIPSRNKKATEKIKKIELFCCNRSGKLVLISDDSSSIPVVSGLCTAFIRKITYSNGVIDLTFCSYHLEHDAEIALPQEVKKRLEDLFYCGLDENFALAIVREEFKAEKTNDALSLAVSKISLNDAHIMRDRAFQRRAVESISVNEENLDELKELAEQALSDPTYAVVYLRGEAFGDFNRGLAFGFMSTNGLSFLYSCGNNLLWIDKTLIRAEPEPLFFVGLAISLSEKRHCMVAYLTLKCSEEDMIIYIDQFLNEIVAAYQEVYQRTWTPKFIVTDDDNIYQRAAQVFAMNFDYSALMTDSPQRLRSIASVRRACRLKLGASRIGDDIIMFLNAAAQARTRDVLEEKLNTLLEYLESSDDERAKPFYKYFSKYWMPVYHEWTKVSFCDYRIAPNALVAWASISLSRLFINSTFANLVKRANFITLHSVAVEVQKMAINLEEDTLNLICEEGPSGYKRRLIHKEHVLARELVDSTSKRTPIIKLIDFEKRKFSVILRDHNKGKETTVQFISSECPEEKRTGNVRCCYRSCGLCVHMFSCMCWSYNDEILCRHCHVLLPWLLILPPIASNEYAQSSGPYEKLILTNSNQELLRRTRSGRTAAFSSEVTHSYRNIYRGDIQAELRAENIVGKITSVNQRLEAADALTYLPHSTERKEIETSDSSSSFSNQFVDHKNSFQTTNFTQGSISSEDSISENGSLFMQPTVIQQHTNDEIGGEDKRGTYVYINCPSLNRIDFETARLDLSLQLNSLQGLELPHSMLSLLTKNFINWTKAVRQICNDQNSGCFSSKDDHLQQGVPNESSSMQRPTKETFIVNKLRSSVLPPTGHDTYQPQMMVVLSRRIEDGTNFLRKYRPSSAVSESLKNIDSSNPVQNISENGENSNRIADKVDHQSFDIVASHNEYSLESVREIDHVGASKGQTKQKVTSEKGTVEQFSKEMGKEIGRVSNALDKSTAKIGIFIGSDHECCSSTSNGDINKLSHLNKMECTPSVSRRQHYRSRKSISSMEQTARHMGAYALRKSDLLRRNIRYRNEIDLELGSPAKKSKRCATQEEEYIDVLECSPKDENTDDFLVYKTSAEADENEEFQRDGDEDSITDVDVCNSVDSFFIKPVMKTG</sequence>
<feature type="domain" description="C2H2-type" evidence="2">
    <location>
        <begin position="68"/>
        <end position="93"/>
    </location>
</feature>
<feature type="domain" description="C2H2-type" evidence="2">
    <location>
        <begin position="301"/>
        <end position="325"/>
    </location>
</feature>
<evidence type="ECO:0000313" key="5">
    <source>
        <dbReference type="Proteomes" id="UP000274756"/>
    </source>
</evidence>
<dbReference type="PANTHER" id="PTHR33936">
    <property type="entry name" value="PROTEIN CBG17840"/>
    <property type="match status" value="1"/>
</dbReference>
<reference evidence="3 5" key="2">
    <citation type="submission" date="2018-11" db="EMBL/GenBank/DDBJ databases">
        <authorList>
            <consortium name="Pathogen Informatics"/>
        </authorList>
    </citation>
    <scope>NUCLEOTIDE SEQUENCE [LARGE SCALE GENOMIC DNA]</scope>
</reference>
<reference evidence="6" key="1">
    <citation type="submission" date="2016-04" db="UniProtKB">
        <authorList>
            <consortium name="WormBaseParasite"/>
        </authorList>
    </citation>
    <scope>IDENTIFICATION</scope>
</reference>
<gene>
    <name evidence="3" type="ORF">DME_LOCUS1080</name>
</gene>
<feature type="compositionally biased region" description="Polar residues" evidence="1">
    <location>
        <begin position="1143"/>
        <end position="1153"/>
    </location>
</feature>
<dbReference type="EMBL" id="UYYG01000013">
    <property type="protein sequence ID" value="VDN51107.1"/>
    <property type="molecule type" value="Genomic_DNA"/>
</dbReference>
<dbReference type="InterPro" id="IPR013087">
    <property type="entry name" value="Znf_C2H2_type"/>
</dbReference>
<feature type="domain" description="C2H2-type" evidence="2">
    <location>
        <begin position="37"/>
        <end position="60"/>
    </location>
</feature>
<keyword evidence="5" id="KW-1185">Reference proteome</keyword>
<dbReference type="WBParaSite" id="DME_0000618301-mRNA-1">
    <property type="protein sequence ID" value="DME_0000618301-mRNA-1"/>
    <property type="gene ID" value="DME_0000618301"/>
</dbReference>
<feature type="region of interest" description="Disordered" evidence="1">
    <location>
        <begin position="1135"/>
        <end position="1154"/>
    </location>
</feature>
<name>A0A0N4UFH1_DRAME</name>
<evidence type="ECO:0000256" key="1">
    <source>
        <dbReference type="SAM" id="MobiDB-lite"/>
    </source>
</evidence>
<dbReference type="SMART" id="SM00355">
    <property type="entry name" value="ZnF_C2H2"/>
    <property type="match status" value="3"/>
</dbReference>
<evidence type="ECO:0000259" key="2">
    <source>
        <dbReference type="SMART" id="SM00355"/>
    </source>
</evidence>
<protein>
    <submittedName>
        <fullName evidence="6">C2H2-type domain-containing protein</fullName>
    </submittedName>
</protein>
<proteinExistence type="predicted"/>
<dbReference type="AlphaFoldDB" id="A0A0N4UFH1"/>
<evidence type="ECO:0000313" key="6">
    <source>
        <dbReference type="WBParaSite" id="DME_0000618301-mRNA-1"/>
    </source>
</evidence>
<dbReference type="Proteomes" id="UP000038040">
    <property type="component" value="Unplaced"/>
</dbReference>
<dbReference type="OrthoDB" id="5874636at2759"/>
<dbReference type="PANTHER" id="PTHR33936:SF25">
    <property type="entry name" value="C2H2-TYPE DOMAIN-CONTAINING PROTEIN"/>
    <property type="match status" value="1"/>
</dbReference>
<organism evidence="4 6">
    <name type="scientific">Dracunculus medinensis</name>
    <name type="common">Guinea worm</name>
    <dbReference type="NCBI Taxonomy" id="318479"/>
    <lineage>
        <taxon>Eukaryota</taxon>
        <taxon>Metazoa</taxon>
        <taxon>Ecdysozoa</taxon>
        <taxon>Nematoda</taxon>
        <taxon>Chromadorea</taxon>
        <taxon>Rhabditida</taxon>
        <taxon>Spirurina</taxon>
        <taxon>Dracunculoidea</taxon>
        <taxon>Dracunculidae</taxon>
        <taxon>Dracunculus</taxon>
    </lineage>
</organism>
<evidence type="ECO:0000313" key="4">
    <source>
        <dbReference type="Proteomes" id="UP000038040"/>
    </source>
</evidence>
<accession>A0A0N4UFH1</accession>